<organism evidence="1 2">
    <name type="scientific">Wickerhamomyces anomalus (strain ATCC 58044 / CBS 1984 / NCYC 433 / NRRL Y-366-8)</name>
    <name type="common">Yeast</name>
    <name type="synonym">Hansenula anomala</name>
    <dbReference type="NCBI Taxonomy" id="683960"/>
    <lineage>
        <taxon>Eukaryota</taxon>
        <taxon>Fungi</taxon>
        <taxon>Dikarya</taxon>
        <taxon>Ascomycota</taxon>
        <taxon>Saccharomycotina</taxon>
        <taxon>Saccharomycetes</taxon>
        <taxon>Phaffomycetales</taxon>
        <taxon>Wickerhamomycetaceae</taxon>
        <taxon>Wickerhamomyces</taxon>
    </lineage>
</organism>
<dbReference type="RefSeq" id="XP_019041718.1">
    <property type="nucleotide sequence ID" value="XM_019180373.1"/>
</dbReference>
<dbReference type="Gene3D" id="3.40.50.300">
    <property type="entry name" value="P-loop containing nucleotide triphosphate hydrolases"/>
    <property type="match status" value="1"/>
</dbReference>
<dbReference type="AlphaFoldDB" id="A0A1E3PAU5"/>
<keyword evidence="2" id="KW-1185">Reference proteome</keyword>
<evidence type="ECO:0000313" key="2">
    <source>
        <dbReference type="Proteomes" id="UP000094112"/>
    </source>
</evidence>
<dbReference type="GO" id="GO:0097196">
    <property type="term" value="C:Shu complex"/>
    <property type="evidence" value="ECO:0007669"/>
    <property type="project" value="InterPro"/>
</dbReference>
<gene>
    <name evidence="1" type="ORF">WICANDRAFT_103286</name>
</gene>
<accession>A0A1E3PAU5</accession>
<dbReference type="Pfam" id="PF16836">
    <property type="entry name" value="PSY3"/>
    <property type="match status" value="1"/>
</dbReference>
<dbReference type="EMBL" id="KV454208">
    <property type="protein sequence ID" value="ODQ62511.1"/>
    <property type="molecule type" value="Genomic_DNA"/>
</dbReference>
<dbReference type="GO" id="GO:0000725">
    <property type="term" value="P:recombinational repair"/>
    <property type="evidence" value="ECO:0007669"/>
    <property type="project" value="InterPro"/>
</dbReference>
<dbReference type="InterPro" id="IPR027417">
    <property type="entry name" value="P-loop_NTPase"/>
</dbReference>
<dbReference type="InterPro" id="IPR031779">
    <property type="entry name" value="Psy3"/>
</dbReference>
<protein>
    <recommendedName>
        <fullName evidence="3">DNA recombination and repair protein Rad51-like C-terminal domain-containing protein</fullName>
    </recommendedName>
</protein>
<dbReference type="Proteomes" id="UP000094112">
    <property type="component" value="Unassembled WGS sequence"/>
</dbReference>
<dbReference type="GeneID" id="30197619"/>
<sequence length="250" mass="28754">MDLIKDIKPVSLKNFVRPIQHEIQCPFTNTRECTIIHMIDQPQPIRHKYITEVILNYIKTCMEGAIGRIIIFDTYYVWNTKNKYFNKLTSSLSPEQADRIRIVNTRNSTAAIIKSMVSLKDPDSPLLEKSDAEVPIGLVIIDNISTFYWGTKQQGTLVQEYKALGSVLKKTQSTLGCSIISTSWDKKFNILQDTNSENELELKYTAIPKEFFQFTDQIYSFSCNMKTKQVFCKFVDCLEGGKEIEFTDSI</sequence>
<reference evidence="1 2" key="1">
    <citation type="journal article" date="2016" name="Proc. Natl. Acad. Sci. U.S.A.">
        <title>Comparative genomics of biotechnologically important yeasts.</title>
        <authorList>
            <person name="Riley R."/>
            <person name="Haridas S."/>
            <person name="Wolfe K.H."/>
            <person name="Lopes M.R."/>
            <person name="Hittinger C.T."/>
            <person name="Goeker M."/>
            <person name="Salamov A.A."/>
            <person name="Wisecaver J.H."/>
            <person name="Long T.M."/>
            <person name="Calvey C.H."/>
            <person name="Aerts A.L."/>
            <person name="Barry K.W."/>
            <person name="Choi C."/>
            <person name="Clum A."/>
            <person name="Coughlan A.Y."/>
            <person name="Deshpande S."/>
            <person name="Douglass A.P."/>
            <person name="Hanson S.J."/>
            <person name="Klenk H.-P."/>
            <person name="LaButti K.M."/>
            <person name="Lapidus A."/>
            <person name="Lindquist E.A."/>
            <person name="Lipzen A.M."/>
            <person name="Meier-Kolthoff J.P."/>
            <person name="Ohm R.A."/>
            <person name="Otillar R.P."/>
            <person name="Pangilinan J.L."/>
            <person name="Peng Y."/>
            <person name="Rokas A."/>
            <person name="Rosa C.A."/>
            <person name="Scheuner C."/>
            <person name="Sibirny A.A."/>
            <person name="Slot J.C."/>
            <person name="Stielow J.B."/>
            <person name="Sun H."/>
            <person name="Kurtzman C.P."/>
            <person name="Blackwell M."/>
            <person name="Grigoriev I.V."/>
            <person name="Jeffries T.W."/>
        </authorList>
    </citation>
    <scope>NUCLEOTIDE SEQUENCE [LARGE SCALE GENOMIC DNA]</scope>
    <source>
        <strain evidence="2">ATCC 58044 / CBS 1984 / NCYC 433 / NRRL Y-366-8</strain>
    </source>
</reference>
<evidence type="ECO:0008006" key="3">
    <source>
        <dbReference type="Google" id="ProtNLM"/>
    </source>
</evidence>
<proteinExistence type="predicted"/>
<name>A0A1E3PAU5_WICAA</name>
<evidence type="ECO:0000313" key="1">
    <source>
        <dbReference type="EMBL" id="ODQ62511.1"/>
    </source>
</evidence>
<dbReference type="GO" id="GO:0005634">
    <property type="term" value="C:nucleus"/>
    <property type="evidence" value="ECO:0007669"/>
    <property type="project" value="InterPro"/>
</dbReference>